<sequence>MYPPRKRRYVATHVRATRYAVLALLFLVCLFVYRSVTSPAPSPPTLRVPSAPNPSRIAIIIPYLGDLLPPYFQLFAFAASGSADLVDFLIVVSDETKNLPNYRATIPPNVKIISVGGLSDMAALHARVALVNEDGSDREPTSMSSSHLVQTLTKQLKMHPYQLVEFKPAYGHIFHDLLRGYSHWGYADLDMIFGDLAEWISSDELDDFDITTYSHGDQASVYLRGQFTIHKNNQLVNNIWRGCEHLSKLDERYGGGKKYRFESAEGCYSYAVLQRSDIKVKYAVKAMTDFDKADPAQQHGIMLAERTGGGLVLYKASKTDKTGNTFRSMDPEDLYTGRARGDDLYRDVGDMEAITTYMEVKEELSNRGRGCMFWAPTTYQRDICVLDVDGSYTVKLIGGKLYRQKWEKFDFPGGVVSAPFFHFQEWKRKYRVSQFAGLGGGRGGGRKFILMKEGLAGFGAGGEMDLKKLEEEKVIWPTKQLRYALPSNLYCSSFESTRADNDGKKTEHCVEYISWLDEVKTEVLQWPHSPRTTLSTTPCTTLTIVVDLPDLNDSGALSRGRLKVAMDSIRNWRNRPTILAIHVKENDSKSALLSLLDANGLKEIDEILCVVVRTAKYNRKSLVNMVNDAVTTRFVLTNVNPDMGMKLGEGVPEVVDRASRQAAKGQGHVYLLPHYSVSGKTEDLTMTRKGLQTLKGLGRAQLYSQAGCGGEEGTGDIFENIERAWETGGGAADEVASTIVRSMLKGDGSEAERLFEGRLPPVLLLDRQGPRSGILTDLVARHFEEMDGDHCFSFLQVGFLLSLGYKFGILGGGFAVSPPATKSYSRAECIRKCSAVAKTDSINEIFKAGAKVIATTALADGGRSELK</sequence>
<accession>A0A9W7G517</accession>
<protein>
    <submittedName>
        <fullName evidence="1">Uncharacterized protein</fullName>
    </submittedName>
</protein>
<gene>
    <name evidence="1" type="ORF">TrCOL_g6020</name>
</gene>
<proteinExistence type="predicted"/>
<reference evidence="2" key="1">
    <citation type="journal article" date="2023" name="Commun. Biol.">
        <title>Genome analysis of Parmales, the sister group of diatoms, reveals the evolutionary specialization of diatoms from phago-mixotrophs to photoautotrophs.</title>
        <authorList>
            <person name="Ban H."/>
            <person name="Sato S."/>
            <person name="Yoshikawa S."/>
            <person name="Yamada K."/>
            <person name="Nakamura Y."/>
            <person name="Ichinomiya M."/>
            <person name="Sato N."/>
            <person name="Blanc-Mathieu R."/>
            <person name="Endo H."/>
            <person name="Kuwata A."/>
            <person name="Ogata H."/>
        </authorList>
    </citation>
    <scope>NUCLEOTIDE SEQUENCE [LARGE SCALE GENOMIC DNA]</scope>
</reference>
<dbReference type="Pfam" id="PF20330">
    <property type="entry name" value="DUF6625"/>
    <property type="match status" value="1"/>
</dbReference>
<organism evidence="1 2">
    <name type="scientific">Triparma columacea</name>
    <dbReference type="NCBI Taxonomy" id="722753"/>
    <lineage>
        <taxon>Eukaryota</taxon>
        <taxon>Sar</taxon>
        <taxon>Stramenopiles</taxon>
        <taxon>Ochrophyta</taxon>
        <taxon>Bolidophyceae</taxon>
        <taxon>Parmales</taxon>
        <taxon>Triparmaceae</taxon>
        <taxon>Triparma</taxon>
    </lineage>
</organism>
<dbReference type="OrthoDB" id="2110753at2759"/>
<dbReference type="EMBL" id="BRYA01000812">
    <property type="protein sequence ID" value="GMI33184.1"/>
    <property type="molecule type" value="Genomic_DNA"/>
</dbReference>
<dbReference type="AlphaFoldDB" id="A0A9W7G517"/>
<name>A0A9W7G517_9STRA</name>
<keyword evidence="2" id="KW-1185">Reference proteome</keyword>
<dbReference type="InterPro" id="IPR046733">
    <property type="entry name" value="DUF6625"/>
</dbReference>
<dbReference type="Proteomes" id="UP001165065">
    <property type="component" value="Unassembled WGS sequence"/>
</dbReference>
<comment type="caution">
    <text evidence="1">The sequence shown here is derived from an EMBL/GenBank/DDBJ whole genome shotgun (WGS) entry which is preliminary data.</text>
</comment>
<evidence type="ECO:0000313" key="2">
    <source>
        <dbReference type="Proteomes" id="UP001165065"/>
    </source>
</evidence>
<evidence type="ECO:0000313" key="1">
    <source>
        <dbReference type="EMBL" id="GMI33184.1"/>
    </source>
</evidence>